<dbReference type="Proteomes" id="UP000779233">
    <property type="component" value="Unassembled WGS sequence"/>
</dbReference>
<feature type="transmembrane region" description="Helical" evidence="6">
    <location>
        <begin position="425"/>
        <end position="448"/>
    </location>
</feature>
<evidence type="ECO:0000313" key="9">
    <source>
        <dbReference type="Proteomes" id="UP000779233"/>
    </source>
</evidence>
<accession>A0A8S4HFQ2</accession>
<evidence type="ECO:0000259" key="7">
    <source>
        <dbReference type="Pfam" id="PF09335"/>
    </source>
</evidence>
<evidence type="ECO:0000256" key="5">
    <source>
        <dbReference type="ARBA" id="ARBA00023136"/>
    </source>
</evidence>
<dbReference type="AlphaFoldDB" id="A0A8S4HFQ2"/>
<evidence type="ECO:0000256" key="2">
    <source>
        <dbReference type="ARBA" id="ARBA00022475"/>
    </source>
</evidence>
<gene>
    <name evidence="8" type="ORF">PVW1_110011700</name>
</gene>
<dbReference type="InterPro" id="IPR015414">
    <property type="entry name" value="TMEM64"/>
</dbReference>
<feature type="transmembrane region" description="Helical" evidence="6">
    <location>
        <begin position="306"/>
        <end position="334"/>
    </location>
</feature>
<feature type="transmembrane region" description="Helical" evidence="6">
    <location>
        <begin position="228"/>
        <end position="249"/>
    </location>
</feature>
<feature type="transmembrane region" description="Helical" evidence="6">
    <location>
        <begin position="394"/>
        <end position="413"/>
    </location>
</feature>
<dbReference type="EMBL" id="CAJZCX010000008">
    <property type="protein sequence ID" value="CAG9477536.1"/>
    <property type="molecule type" value="Genomic_DNA"/>
</dbReference>
<sequence>MDNIENQSGKKYEYLSNNYDTVYNETEEERDAMSKNYHSGMNYSYGQNLLNKSNGTSMYVNGGMSGSMNGGMNGGMNKGAHSANNGMNGNFHYAKNSKKYNSTMEKEKLISNKSMYSKNQSGYSSGGYNGGGYSSGGYNGGGYSSGGYNGGGYSSGGYNGGGYNGGGYNGGGYNKGNYDSNEEDCSETHYHFENKYNSDKDLENNRILIESDELISSRRNHMRTKLQVLIKVLIIVAIFFLLVFLITKFKKFLNLINVVIKWVGEQGSWSILLFILLFTCTSPLFMSVEIMCVGAGLIFSGVYGKFLGIIVAVFSVATGYVLGMSLCFFISRYLMHDFIYKKLMVYPIYLAFNQAINSNGLSFVLLIRLSPILPASVVSYILGVTSLKYKDFALGSVSALPSISIFVYIGVLLQDISNISEMENHWANLIVLFIGFILGVVAIAYISVVTKRRLNNLNIMNSSLSTTNIDIE</sequence>
<dbReference type="GO" id="GO:0005886">
    <property type="term" value="C:plasma membrane"/>
    <property type="evidence" value="ECO:0007669"/>
    <property type="project" value="UniProtKB-SubCell"/>
</dbReference>
<dbReference type="VEuPathDB" id="PlasmoDB:PVPAM_110010200"/>
<keyword evidence="5 6" id="KW-0472">Membrane</keyword>
<keyword evidence="3 6" id="KW-0812">Transmembrane</keyword>
<evidence type="ECO:0000313" key="8">
    <source>
        <dbReference type="EMBL" id="CAG9477536.1"/>
    </source>
</evidence>
<evidence type="ECO:0000256" key="6">
    <source>
        <dbReference type="SAM" id="Phobius"/>
    </source>
</evidence>
<organism evidence="8 9">
    <name type="scientific">Plasmodium vivax</name>
    <name type="common">malaria parasite P. vivax</name>
    <dbReference type="NCBI Taxonomy" id="5855"/>
    <lineage>
        <taxon>Eukaryota</taxon>
        <taxon>Sar</taxon>
        <taxon>Alveolata</taxon>
        <taxon>Apicomplexa</taxon>
        <taxon>Aconoidasida</taxon>
        <taxon>Haemosporida</taxon>
        <taxon>Plasmodiidae</taxon>
        <taxon>Plasmodium</taxon>
        <taxon>Plasmodium (Plasmodium)</taxon>
    </lineage>
</organism>
<evidence type="ECO:0000256" key="4">
    <source>
        <dbReference type="ARBA" id="ARBA00022989"/>
    </source>
</evidence>
<dbReference type="Pfam" id="PF09335">
    <property type="entry name" value="VTT_dom"/>
    <property type="match status" value="1"/>
</dbReference>
<comment type="subcellular location">
    <subcellularLocation>
        <location evidence="1">Cell membrane</location>
        <topology evidence="1">Multi-pass membrane protein</topology>
    </subcellularLocation>
</comment>
<keyword evidence="2" id="KW-1003">Cell membrane</keyword>
<feature type="transmembrane region" description="Helical" evidence="6">
    <location>
        <begin position="269"/>
        <end position="299"/>
    </location>
</feature>
<dbReference type="InterPro" id="IPR032816">
    <property type="entry name" value="VTT_dom"/>
</dbReference>
<dbReference type="PANTHER" id="PTHR12677">
    <property type="entry name" value="GOLGI APPARATUS MEMBRANE PROTEIN TVP38-RELATED"/>
    <property type="match status" value="1"/>
</dbReference>
<dbReference type="PANTHER" id="PTHR12677:SF59">
    <property type="entry name" value="GOLGI APPARATUS MEMBRANE PROTEIN TVP38-RELATED"/>
    <property type="match status" value="1"/>
</dbReference>
<reference evidence="8" key="1">
    <citation type="submission" date="2021-09" db="EMBL/GenBank/DDBJ databases">
        <authorList>
            <consortium name="Pathogen Informatics"/>
        </authorList>
    </citation>
    <scope>NUCLEOTIDE SEQUENCE</scope>
    <source>
        <strain evidence="8">PvW1</strain>
    </source>
</reference>
<comment type="caution">
    <text evidence="8">The sequence shown here is derived from an EMBL/GenBank/DDBJ whole genome shotgun (WGS) entry which is preliminary data.</text>
</comment>
<name>A0A8S4HFQ2_PLAVI</name>
<evidence type="ECO:0000256" key="1">
    <source>
        <dbReference type="ARBA" id="ARBA00004651"/>
    </source>
</evidence>
<feature type="transmembrane region" description="Helical" evidence="6">
    <location>
        <begin position="360"/>
        <end position="382"/>
    </location>
</feature>
<keyword evidence="4 6" id="KW-1133">Transmembrane helix</keyword>
<feature type="domain" description="VTT" evidence="7">
    <location>
        <begin position="298"/>
        <end position="411"/>
    </location>
</feature>
<evidence type="ECO:0000256" key="3">
    <source>
        <dbReference type="ARBA" id="ARBA00022692"/>
    </source>
</evidence>
<proteinExistence type="predicted"/>
<protein>
    <submittedName>
        <fullName evidence="8">(malaria parasite P. vivax) hypothetical protein</fullName>
    </submittedName>
</protein>